<keyword evidence="1" id="KW-0812">Transmembrane</keyword>
<protein>
    <submittedName>
        <fullName evidence="2">ESS family glutamate:Na+ symporter</fullName>
    </submittedName>
</protein>
<feature type="transmembrane region" description="Helical" evidence="1">
    <location>
        <begin position="375"/>
        <end position="396"/>
    </location>
</feature>
<dbReference type="Pfam" id="PF03616">
    <property type="entry name" value="Glt_symporter"/>
    <property type="match status" value="1"/>
</dbReference>
<dbReference type="GO" id="GO:0015813">
    <property type="term" value="P:L-glutamate transmembrane transport"/>
    <property type="evidence" value="ECO:0007669"/>
    <property type="project" value="InterPro"/>
</dbReference>
<feature type="transmembrane region" description="Helical" evidence="1">
    <location>
        <begin position="169"/>
        <end position="192"/>
    </location>
</feature>
<feature type="transmembrane region" description="Helical" evidence="1">
    <location>
        <begin position="408"/>
        <end position="428"/>
    </location>
</feature>
<sequence>MNYIGVDMIFSWTFFIDIGIISLALLTATWLRSKIVFFQKFLIPNSIIAGFLLLPLYNFVLPGLGISSMGLGELAYHMLSISFIAITLRTNKWKNRKRGKNIYATSVVIISQMILQVIIGIGVTLVFIYTVRPELFHSFGYLLPLGFAQGPGQAYAIGESWKNFGIQDAGSIGLTFAAIGFIFCSIGGIYLINYGVKKGWITQEQLDQLKKDRSRTGIYKTESEKPVGAYLSTQSEAIDSMTLHVGLVFFTYLFTFLMLKLIGFLLSFAGPLGMELAENFWGISFVFAALSGIIVKNLLKLLKLQYIVDNHSMHRISGVSIDVMVTSAIAAISLVIVMNYWFPILVAVLLGGAVTIITTPWMCSRMFTDYPFIRMILLFGVSTGTLSTGLALLRVVDPDFETPVAEDYSYASGLTFFMFIPFILTINFPSKAFQTGDPKWMYMSFAVIAAYVLFMLVSIFLISGRKLLKGKRTMWNTLLIQK</sequence>
<proteinExistence type="predicted"/>
<feature type="transmembrane region" description="Helical" evidence="1">
    <location>
        <begin position="102"/>
        <end position="129"/>
    </location>
</feature>
<feature type="transmembrane region" description="Helical" evidence="1">
    <location>
        <begin position="12"/>
        <end position="31"/>
    </location>
</feature>
<dbReference type="PANTHER" id="PTHR36178:SF1">
    <property type="entry name" value="SODIUM_GLUTAMATE SYMPORTER"/>
    <property type="match status" value="1"/>
</dbReference>
<keyword evidence="3" id="KW-1185">Reference proteome</keyword>
<dbReference type="RefSeq" id="WP_246434070.1">
    <property type="nucleotide sequence ID" value="NZ_JACHGJ010000008.1"/>
</dbReference>
<dbReference type="AlphaFoldDB" id="A0A841RE28"/>
<dbReference type="Proteomes" id="UP000587760">
    <property type="component" value="Unassembled WGS sequence"/>
</dbReference>
<dbReference type="PANTHER" id="PTHR36178">
    <property type="entry name" value="SLR0625 PROTEIN"/>
    <property type="match status" value="1"/>
</dbReference>
<feature type="transmembrane region" description="Helical" evidence="1">
    <location>
        <begin position="319"/>
        <end position="338"/>
    </location>
</feature>
<organism evidence="2 3">
    <name type="scientific">Spirochaeta isovalerica</name>
    <dbReference type="NCBI Taxonomy" id="150"/>
    <lineage>
        <taxon>Bacteria</taxon>
        <taxon>Pseudomonadati</taxon>
        <taxon>Spirochaetota</taxon>
        <taxon>Spirochaetia</taxon>
        <taxon>Spirochaetales</taxon>
        <taxon>Spirochaetaceae</taxon>
        <taxon>Spirochaeta</taxon>
    </lineage>
</organism>
<dbReference type="InterPro" id="IPR004445">
    <property type="entry name" value="GltS"/>
</dbReference>
<dbReference type="EMBL" id="JACHGJ010000008">
    <property type="protein sequence ID" value="MBB6481876.1"/>
    <property type="molecule type" value="Genomic_DNA"/>
</dbReference>
<feature type="transmembrane region" description="Helical" evidence="1">
    <location>
        <begin position="245"/>
        <end position="268"/>
    </location>
</feature>
<keyword evidence="1" id="KW-1133">Transmembrane helix</keyword>
<gene>
    <name evidence="2" type="ORF">HNR50_003557</name>
</gene>
<dbReference type="GO" id="GO:0016020">
    <property type="term" value="C:membrane"/>
    <property type="evidence" value="ECO:0007669"/>
    <property type="project" value="InterPro"/>
</dbReference>
<comment type="caution">
    <text evidence="2">The sequence shown here is derived from an EMBL/GenBank/DDBJ whole genome shotgun (WGS) entry which is preliminary data.</text>
</comment>
<feature type="transmembrane region" description="Helical" evidence="1">
    <location>
        <begin position="280"/>
        <end position="299"/>
    </location>
</feature>
<evidence type="ECO:0000256" key="1">
    <source>
        <dbReference type="SAM" id="Phobius"/>
    </source>
</evidence>
<evidence type="ECO:0000313" key="3">
    <source>
        <dbReference type="Proteomes" id="UP000587760"/>
    </source>
</evidence>
<keyword evidence="1" id="KW-0472">Membrane</keyword>
<dbReference type="GO" id="GO:0015501">
    <property type="term" value="F:glutamate:sodium symporter activity"/>
    <property type="evidence" value="ECO:0007669"/>
    <property type="project" value="InterPro"/>
</dbReference>
<reference evidence="2 3" key="1">
    <citation type="submission" date="2020-08" db="EMBL/GenBank/DDBJ databases">
        <title>Genomic Encyclopedia of Type Strains, Phase IV (KMG-IV): sequencing the most valuable type-strain genomes for metagenomic binning, comparative biology and taxonomic classification.</title>
        <authorList>
            <person name="Goeker M."/>
        </authorList>
    </citation>
    <scope>NUCLEOTIDE SEQUENCE [LARGE SCALE GENOMIC DNA]</scope>
    <source>
        <strain evidence="2 3">DSM 2461</strain>
    </source>
</reference>
<feature type="transmembrane region" description="Helical" evidence="1">
    <location>
        <begin position="74"/>
        <end position="90"/>
    </location>
</feature>
<name>A0A841RE28_9SPIO</name>
<feature type="transmembrane region" description="Helical" evidence="1">
    <location>
        <begin position="440"/>
        <end position="462"/>
    </location>
</feature>
<feature type="transmembrane region" description="Helical" evidence="1">
    <location>
        <begin position="344"/>
        <end position="363"/>
    </location>
</feature>
<accession>A0A841RE28</accession>
<evidence type="ECO:0000313" key="2">
    <source>
        <dbReference type="EMBL" id="MBB6481876.1"/>
    </source>
</evidence>
<feature type="transmembrane region" description="Helical" evidence="1">
    <location>
        <begin position="43"/>
        <end position="62"/>
    </location>
</feature>